<dbReference type="PANTHER" id="PTHR15032:SF4">
    <property type="entry name" value="N-ACYL-PHOSPHATIDYLETHANOLAMINE-HYDROLYZING PHOSPHOLIPASE D"/>
    <property type="match status" value="1"/>
</dbReference>
<dbReference type="OrthoDB" id="332863at2759"/>
<dbReference type="STRING" id="1051891.A0A0C3Q1S8"/>
<dbReference type="GO" id="GO:0070292">
    <property type="term" value="P:N-acylphosphatidylethanolamine metabolic process"/>
    <property type="evidence" value="ECO:0007669"/>
    <property type="project" value="TreeGrafter"/>
</dbReference>
<dbReference type="Proteomes" id="UP000054248">
    <property type="component" value="Unassembled WGS sequence"/>
</dbReference>
<feature type="domain" description="Metallo-beta-lactamase" evidence="1">
    <location>
        <begin position="3"/>
        <end position="101"/>
    </location>
</feature>
<evidence type="ECO:0000313" key="2">
    <source>
        <dbReference type="EMBL" id="KIO16214.1"/>
    </source>
</evidence>
<name>A0A0C3Q1S8_9AGAM</name>
<dbReference type="GO" id="GO:0005737">
    <property type="term" value="C:cytoplasm"/>
    <property type="evidence" value="ECO:0007669"/>
    <property type="project" value="TreeGrafter"/>
</dbReference>
<evidence type="ECO:0000259" key="1">
    <source>
        <dbReference type="Pfam" id="PF12706"/>
    </source>
</evidence>
<organism evidence="2 3">
    <name type="scientific">Tulasnella calospora MUT 4182</name>
    <dbReference type="NCBI Taxonomy" id="1051891"/>
    <lineage>
        <taxon>Eukaryota</taxon>
        <taxon>Fungi</taxon>
        <taxon>Dikarya</taxon>
        <taxon>Basidiomycota</taxon>
        <taxon>Agaricomycotina</taxon>
        <taxon>Agaricomycetes</taxon>
        <taxon>Cantharellales</taxon>
        <taxon>Tulasnellaceae</taxon>
        <taxon>Tulasnella</taxon>
    </lineage>
</organism>
<dbReference type="PANTHER" id="PTHR15032">
    <property type="entry name" value="N-ACYL-PHOSPHATIDYLETHANOLAMINE-HYDROLYZING PHOSPHOLIPASE D"/>
    <property type="match status" value="1"/>
</dbReference>
<dbReference type="SUPFAM" id="SSF56281">
    <property type="entry name" value="Metallo-hydrolase/oxidoreductase"/>
    <property type="match status" value="1"/>
</dbReference>
<dbReference type="Gene3D" id="3.60.15.10">
    <property type="entry name" value="Ribonuclease Z/Hydroxyacylglutathione hydrolase-like"/>
    <property type="match status" value="1"/>
</dbReference>
<reference evidence="3" key="2">
    <citation type="submission" date="2015-01" db="EMBL/GenBank/DDBJ databases">
        <title>Evolutionary Origins and Diversification of the Mycorrhizal Mutualists.</title>
        <authorList>
            <consortium name="DOE Joint Genome Institute"/>
            <consortium name="Mycorrhizal Genomics Consortium"/>
            <person name="Kohler A."/>
            <person name="Kuo A."/>
            <person name="Nagy L.G."/>
            <person name="Floudas D."/>
            <person name="Copeland A."/>
            <person name="Barry K.W."/>
            <person name="Cichocki N."/>
            <person name="Veneault-Fourrey C."/>
            <person name="LaButti K."/>
            <person name="Lindquist E.A."/>
            <person name="Lipzen A."/>
            <person name="Lundell T."/>
            <person name="Morin E."/>
            <person name="Murat C."/>
            <person name="Riley R."/>
            <person name="Ohm R."/>
            <person name="Sun H."/>
            <person name="Tunlid A."/>
            <person name="Henrissat B."/>
            <person name="Grigoriev I.V."/>
            <person name="Hibbett D.S."/>
            <person name="Martin F."/>
        </authorList>
    </citation>
    <scope>NUCLEOTIDE SEQUENCE [LARGE SCALE GENOMIC DNA]</scope>
    <source>
        <strain evidence="3">MUT 4182</strain>
    </source>
</reference>
<dbReference type="Pfam" id="PF12706">
    <property type="entry name" value="Lactamase_B_2"/>
    <property type="match status" value="1"/>
</dbReference>
<dbReference type="AlphaFoldDB" id="A0A0C3Q1S8"/>
<proteinExistence type="predicted"/>
<accession>A0A0C3Q1S8</accession>
<dbReference type="InterPro" id="IPR001279">
    <property type="entry name" value="Metallo-B-lactamas"/>
</dbReference>
<evidence type="ECO:0000313" key="3">
    <source>
        <dbReference type="Proteomes" id="UP000054248"/>
    </source>
</evidence>
<dbReference type="GO" id="GO:0070290">
    <property type="term" value="F:N-acylphosphatidylethanolamine-specific phospholipase D activity"/>
    <property type="evidence" value="ECO:0007669"/>
    <property type="project" value="TreeGrafter"/>
</dbReference>
<sequence length="143" mass="16116">MDRFHTLWASWAIRDPASGKKAWFGGDTGYRTVHPGENEDELPVCPEFKNIGEKFGGFNLALIPIGAYDIREVTSCVHCAPQDSVRVFKDVRAKKAIGMHWGTWSLTTEPIMEPPQRLREECEKLGISKEEFDICALGETVFT</sequence>
<keyword evidence="3" id="KW-1185">Reference proteome</keyword>
<protein>
    <recommendedName>
        <fullName evidence="1">Metallo-beta-lactamase domain-containing protein</fullName>
    </recommendedName>
</protein>
<dbReference type="EMBL" id="KN823634">
    <property type="protein sequence ID" value="KIO16214.1"/>
    <property type="molecule type" value="Genomic_DNA"/>
</dbReference>
<dbReference type="HOGENOM" id="CLU_127841_0_0_1"/>
<reference evidence="2 3" key="1">
    <citation type="submission" date="2014-04" db="EMBL/GenBank/DDBJ databases">
        <authorList>
            <consortium name="DOE Joint Genome Institute"/>
            <person name="Kuo A."/>
            <person name="Girlanda M."/>
            <person name="Perotto S."/>
            <person name="Kohler A."/>
            <person name="Nagy L.G."/>
            <person name="Floudas D."/>
            <person name="Copeland A."/>
            <person name="Barry K.W."/>
            <person name="Cichocki N."/>
            <person name="Veneault-Fourrey C."/>
            <person name="LaButti K."/>
            <person name="Lindquist E.A."/>
            <person name="Lipzen A."/>
            <person name="Lundell T."/>
            <person name="Morin E."/>
            <person name="Murat C."/>
            <person name="Sun H."/>
            <person name="Tunlid A."/>
            <person name="Henrissat B."/>
            <person name="Grigoriev I.V."/>
            <person name="Hibbett D.S."/>
            <person name="Martin F."/>
            <person name="Nordberg H.P."/>
            <person name="Cantor M.N."/>
            <person name="Hua S.X."/>
        </authorList>
    </citation>
    <scope>NUCLEOTIDE SEQUENCE [LARGE SCALE GENOMIC DNA]</scope>
    <source>
        <strain evidence="2 3">MUT 4182</strain>
    </source>
</reference>
<gene>
    <name evidence="2" type="ORF">M407DRAFT_191820</name>
</gene>
<dbReference type="GO" id="GO:0070291">
    <property type="term" value="P:N-acylethanolamine metabolic process"/>
    <property type="evidence" value="ECO:0007669"/>
    <property type="project" value="TreeGrafter"/>
</dbReference>
<dbReference type="InterPro" id="IPR036866">
    <property type="entry name" value="RibonucZ/Hydroxyglut_hydro"/>
</dbReference>